<dbReference type="Proteomes" id="UP000320762">
    <property type="component" value="Unassembled WGS sequence"/>
</dbReference>
<protein>
    <submittedName>
        <fullName evidence="2">Uncharacterized protein</fullName>
    </submittedName>
</protein>
<dbReference type="EMBL" id="VDMD01000052">
    <property type="protein sequence ID" value="TRM57137.1"/>
    <property type="molecule type" value="Genomic_DNA"/>
</dbReference>
<evidence type="ECO:0000313" key="3">
    <source>
        <dbReference type="Proteomes" id="UP000320762"/>
    </source>
</evidence>
<proteinExistence type="predicted"/>
<sequence>MGTSRAPQRAAGIRILSSSPRPNKMDEDKRPSALLDHAILVAFSNLKTRSRLPFVAFSNLKIRIWRLRVHVNRPQDTGSKHPQTRQSSSVAFSNLNTYPHHGHASSDFRDALKLFVAFSNLKVAFGNLTTAIGNLKTAIGNLKDASSSLKDAFNGPRRSKTLRVPSLKPLKASRTYTNPKDTFGSLTTAFHSLKDTYSATSVGDLHRPRAVLEVFGASPSGVLCSASPSRTFCFPTLPTLGLEEDSPCTALPVSPRHHRLLSEPCALEKALCSTPPPV</sequence>
<evidence type="ECO:0000256" key="1">
    <source>
        <dbReference type="SAM" id="MobiDB-lite"/>
    </source>
</evidence>
<dbReference type="AlphaFoldDB" id="A0A550BX62"/>
<keyword evidence="3" id="KW-1185">Reference proteome</keyword>
<gene>
    <name evidence="2" type="ORF">BD626DRAFT_635099</name>
</gene>
<name>A0A550BX62_9AGAR</name>
<reference evidence="2 3" key="1">
    <citation type="journal article" date="2019" name="New Phytol.">
        <title>Comparative genomics reveals unique wood-decay strategies and fruiting body development in the Schizophyllaceae.</title>
        <authorList>
            <person name="Almasi E."/>
            <person name="Sahu N."/>
            <person name="Krizsan K."/>
            <person name="Balint B."/>
            <person name="Kovacs G.M."/>
            <person name="Kiss B."/>
            <person name="Cseklye J."/>
            <person name="Drula E."/>
            <person name="Henrissat B."/>
            <person name="Nagy I."/>
            <person name="Chovatia M."/>
            <person name="Adam C."/>
            <person name="LaButti K."/>
            <person name="Lipzen A."/>
            <person name="Riley R."/>
            <person name="Grigoriev I.V."/>
            <person name="Nagy L.G."/>
        </authorList>
    </citation>
    <scope>NUCLEOTIDE SEQUENCE [LARGE SCALE GENOMIC DNA]</scope>
    <source>
        <strain evidence="2 3">NL-1724</strain>
    </source>
</reference>
<comment type="caution">
    <text evidence="2">The sequence shown here is derived from an EMBL/GenBank/DDBJ whole genome shotgun (WGS) entry which is preliminary data.</text>
</comment>
<accession>A0A550BX62</accession>
<feature type="region of interest" description="Disordered" evidence="1">
    <location>
        <begin position="1"/>
        <end position="29"/>
    </location>
</feature>
<evidence type="ECO:0000313" key="2">
    <source>
        <dbReference type="EMBL" id="TRM57137.1"/>
    </source>
</evidence>
<organism evidence="2 3">
    <name type="scientific">Schizophyllum amplum</name>
    <dbReference type="NCBI Taxonomy" id="97359"/>
    <lineage>
        <taxon>Eukaryota</taxon>
        <taxon>Fungi</taxon>
        <taxon>Dikarya</taxon>
        <taxon>Basidiomycota</taxon>
        <taxon>Agaricomycotina</taxon>
        <taxon>Agaricomycetes</taxon>
        <taxon>Agaricomycetidae</taxon>
        <taxon>Agaricales</taxon>
        <taxon>Schizophyllaceae</taxon>
        <taxon>Schizophyllum</taxon>
    </lineage>
</organism>